<keyword evidence="2 3" id="KW-0539">Nucleus</keyword>
<dbReference type="GO" id="GO:0003700">
    <property type="term" value="F:DNA-binding transcription factor activity"/>
    <property type="evidence" value="ECO:0007669"/>
    <property type="project" value="TreeGrafter"/>
</dbReference>
<organism evidence="6 7">
    <name type="scientific">Protea cynaroides</name>
    <dbReference type="NCBI Taxonomy" id="273540"/>
    <lineage>
        <taxon>Eukaryota</taxon>
        <taxon>Viridiplantae</taxon>
        <taxon>Streptophyta</taxon>
        <taxon>Embryophyta</taxon>
        <taxon>Tracheophyta</taxon>
        <taxon>Spermatophyta</taxon>
        <taxon>Magnoliopsida</taxon>
        <taxon>Proteales</taxon>
        <taxon>Proteaceae</taxon>
        <taxon>Protea</taxon>
    </lineage>
</organism>
<feature type="region of interest" description="Disordered" evidence="4">
    <location>
        <begin position="362"/>
        <end position="382"/>
    </location>
</feature>
<protein>
    <recommendedName>
        <fullName evidence="5">CCT domain-containing protein</fullName>
    </recommendedName>
</protein>
<evidence type="ECO:0000313" key="7">
    <source>
        <dbReference type="Proteomes" id="UP001141806"/>
    </source>
</evidence>
<accession>A0A9Q0H2E3</accession>
<sequence>MVVMVVSRGIVATVVSGKVPMEVWGMVSTVVVVVVPRGTVAMVISGAVFAEVFPSKNRNQIDLKLFISVPPMSYDLFLLEGSFFRSPSSEILPSDVELQQLQSDPFLPFPDPSSSSTEILHGFSDQLNHYNQFPAETELCGSADQTAINLFSCSSPSQKLSNLSLEPESQSTQLSSADGLTGFSVLDMDTFGLISEDCFGNLESSSSSSLLPNDYSYSDAQKNTNGMIQRSFSSQSLDQKPDFSYHPHISSSMESQKFPIQVMGLSENTNFAGPMRRICSTGDLKRMTRTHLNNGYSSSPLAVDSSFAEETSFKVGRYSPEERKLRIHRYRSKRTQRNFNKTIKYACRKTLADSRPRVRGRFARNEDPGEIPKLSGLNREDEDEDDFWVDRFQEENEDAMIRGAIGGGGGGGAGFDGSFNPTKFQYCGF</sequence>
<dbReference type="GO" id="GO:0005634">
    <property type="term" value="C:nucleus"/>
    <property type="evidence" value="ECO:0007669"/>
    <property type="project" value="UniProtKB-SubCell"/>
</dbReference>
<dbReference type="GO" id="GO:0009909">
    <property type="term" value="P:regulation of flower development"/>
    <property type="evidence" value="ECO:0007669"/>
    <property type="project" value="InterPro"/>
</dbReference>
<evidence type="ECO:0000313" key="6">
    <source>
        <dbReference type="EMBL" id="KAJ4956830.1"/>
    </source>
</evidence>
<comment type="caution">
    <text evidence="6">The sequence shown here is derived from an EMBL/GenBank/DDBJ whole genome shotgun (WGS) entry which is preliminary data.</text>
</comment>
<name>A0A9Q0H2E3_9MAGN</name>
<dbReference type="EMBL" id="JAMYWD010000011">
    <property type="protein sequence ID" value="KAJ4956830.1"/>
    <property type="molecule type" value="Genomic_DNA"/>
</dbReference>
<evidence type="ECO:0000256" key="2">
    <source>
        <dbReference type="ARBA" id="ARBA00023242"/>
    </source>
</evidence>
<dbReference type="Proteomes" id="UP001141806">
    <property type="component" value="Unassembled WGS sequence"/>
</dbReference>
<dbReference type="PANTHER" id="PTHR31319">
    <property type="entry name" value="ZINC FINGER PROTEIN CONSTANS-LIKE 4"/>
    <property type="match status" value="1"/>
</dbReference>
<gene>
    <name evidence="6" type="ORF">NE237_013613</name>
</gene>
<evidence type="ECO:0000259" key="5">
    <source>
        <dbReference type="PROSITE" id="PS51017"/>
    </source>
</evidence>
<evidence type="ECO:0000256" key="1">
    <source>
        <dbReference type="ARBA" id="ARBA00004123"/>
    </source>
</evidence>
<comment type="subcellular location">
    <subcellularLocation>
        <location evidence="1 3">Nucleus</location>
    </subcellularLocation>
</comment>
<keyword evidence="7" id="KW-1185">Reference proteome</keyword>
<dbReference type="InterPro" id="IPR010402">
    <property type="entry name" value="CCT_domain"/>
</dbReference>
<feature type="domain" description="CCT" evidence="5">
    <location>
        <begin position="323"/>
        <end position="365"/>
    </location>
</feature>
<evidence type="ECO:0000256" key="3">
    <source>
        <dbReference type="PROSITE-ProRule" id="PRU00357"/>
    </source>
</evidence>
<reference evidence="6" key="1">
    <citation type="journal article" date="2023" name="Plant J.">
        <title>The genome of the king protea, Protea cynaroides.</title>
        <authorList>
            <person name="Chang J."/>
            <person name="Duong T.A."/>
            <person name="Schoeman C."/>
            <person name="Ma X."/>
            <person name="Roodt D."/>
            <person name="Barker N."/>
            <person name="Li Z."/>
            <person name="Van de Peer Y."/>
            <person name="Mizrachi E."/>
        </authorList>
    </citation>
    <scope>NUCLEOTIDE SEQUENCE</scope>
    <source>
        <tissue evidence="6">Young leaves</tissue>
    </source>
</reference>
<proteinExistence type="predicted"/>
<dbReference type="OrthoDB" id="153872at2759"/>
<dbReference type="InterPro" id="IPR045281">
    <property type="entry name" value="CONSTANS-like"/>
</dbReference>
<dbReference type="AlphaFoldDB" id="A0A9Q0H2E3"/>
<evidence type="ECO:0000256" key="4">
    <source>
        <dbReference type="SAM" id="MobiDB-lite"/>
    </source>
</evidence>
<dbReference type="Pfam" id="PF06203">
    <property type="entry name" value="CCT"/>
    <property type="match status" value="1"/>
</dbReference>
<dbReference type="PANTHER" id="PTHR31319:SF103">
    <property type="entry name" value="CCT MOTIF FAMILY PROTEIN"/>
    <property type="match status" value="1"/>
</dbReference>
<dbReference type="PROSITE" id="PS51017">
    <property type="entry name" value="CCT"/>
    <property type="match status" value="1"/>
</dbReference>